<sequence>MIAKKETKPNSVLDVKGDVFKIHYLMAALVMVKAMSLMFHAVNYHFIAVEGSPEEAWAVLYYIVYLLRGCVLFITIVLIGTGWAFVKHILSDKDKKIFMFIIPLQVLANVAYIITESTEEGNSQYRLWREVFILVDLLCCGAILFPVVWSIRHLQEASQTDGKAAISLQKLKLFRHFYVMIVCYIYFTRIIVYLLKITVPFQYEWLGQFFAELATYVFFVMTGYKFRPASNNPYLQVSQDDEDIEMEEVVTETGWNEGVVRVNQGGKVVSTQDSLANPKPRDNSHDA</sequence>
<evidence type="ECO:0000259" key="8">
    <source>
        <dbReference type="Pfam" id="PF06814"/>
    </source>
</evidence>
<proteinExistence type="predicted"/>
<evidence type="ECO:0000256" key="1">
    <source>
        <dbReference type="ARBA" id="ARBA00004141"/>
    </source>
</evidence>
<feature type="transmembrane region" description="Helical" evidence="7">
    <location>
        <begin position="59"/>
        <end position="85"/>
    </location>
</feature>
<feature type="transmembrane region" description="Helical" evidence="7">
    <location>
        <begin position="127"/>
        <end position="149"/>
    </location>
</feature>
<dbReference type="GO" id="GO:0016020">
    <property type="term" value="C:membrane"/>
    <property type="evidence" value="ECO:0007669"/>
    <property type="project" value="UniProtKB-SubCell"/>
</dbReference>
<evidence type="ECO:0000313" key="9">
    <source>
        <dbReference type="EMBL" id="AAP78743.1"/>
    </source>
</evidence>
<feature type="transmembrane region" description="Helical" evidence="7">
    <location>
        <begin position="24"/>
        <end position="47"/>
    </location>
</feature>
<evidence type="ECO:0000256" key="4">
    <source>
        <dbReference type="ARBA" id="ARBA00022989"/>
    </source>
</evidence>
<feature type="transmembrane region" description="Helical" evidence="7">
    <location>
        <begin position="205"/>
        <end position="224"/>
    </location>
</feature>
<organism evidence="9">
    <name type="scientific">Branchiostoma floridae</name>
    <name type="common">Florida lancelet</name>
    <name type="synonym">Amphioxus</name>
    <dbReference type="NCBI Taxonomy" id="7739"/>
    <lineage>
        <taxon>Eukaryota</taxon>
        <taxon>Metazoa</taxon>
        <taxon>Chordata</taxon>
        <taxon>Cephalochordata</taxon>
        <taxon>Leptocardii</taxon>
        <taxon>Amphioxiformes</taxon>
        <taxon>Branchiostomatidae</taxon>
        <taxon>Branchiostoma</taxon>
    </lineage>
</organism>
<feature type="transmembrane region" description="Helical" evidence="7">
    <location>
        <begin position="177"/>
        <end position="199"/>
    </location>
</feature>
<dbReference type="PANTHER" id="PTHR21229:SF2">
    <property type="entry name" value="RE59932P"/>
    <property type="match status" value="1"/>
</dbReference>
<keyword evidence="4 7" id="KW-1133">Transmembrane helix</keyword>
<evidence type="ECO:0000256" key="7">
    <source>
        <dbReference type="SAM" id="Phobius"/>
    </source>
</evidence>
<comment type="subcellular location">
    <subcellularLocation>
        <location evidence="1">Membrane</location>
        <topology evidence="1">Multi-pass membrane protein</topology>
    </subcellularLocation>
</comment>
<dbReference type="InterPro" id="IPR053937">
    <property type="entry name" value="GOST_TM"/>
</dbReference>
<evidence type="ECO:0000256" key="2">
    <source>
        <dbReference type="ARBA" id="ARBA00022692"/>
    </source>
</evidence>
<name>Q6XA11_BRAFL</name>
<dbReference type="Pfam" id="PF06814">
    <property type="entry name" value="GOST_TM"/>
    <property type="match status" value="1"/>
</dbReference>
<keyword evidence="9" id="KW-0675">Receptor</keyword>
<evidence type="ECO:0000256" key="3">
    <source>
        <dbReference type="ARBA" id="ARBA00022729"/>
    </source>
</evidence>
<dbReference type="PANTHER" id="PTHR21229">
    <property type="entry name" value="LUNG SEVEN TRANSMEMBRANE RECEPTOR"/>
    <property type="match status" value="1"/>
</dbReference>
<evidence type="ECO:0000256" key="6">
    <source>
        <dbReference type="SAM" id="MobiDB-lite"/>
    </source>
</evidence>
<keyword evidence="5 7" id="KW-0472">Membrane</keyword>
<keyword evidence="2 7" id="KW-0812">Transmembrane</keyword>
<protein>
    <submittedName>
        <fullName evidence="9">Lung seven transmembrane receptor-like</fullName>
    </submittedName>
</protein>
<dbReference type="EMBL" id="AY246563">
    <property type="protein sequence ID" value="AAP78743.1"/>
    <property type="molecule type" value="Genomic_DNA"/>
</dbReference>
<feature type="domain" description="GOST seven transmembrane" evidence="8">
    <location>
        <begin position="15"/>
        <end position="233"/>
    </location>
</feature>
<dbReference type="InterPro" id="IPR009637">
    <property type="entry name" value="GPR107/GPR108-like"/>
</dbReference>
<evidence type="ECO:0000256" key="5">
    <source>
        <dbReference type="ARBA" id="ARBA00023136"/>
    </source>
</evidence>
<feature type="region of interest" description="Disordered" evidence="6">
    <location>
        <begin position="266"/>
        <end position="287"/>
    </location>
</feature>
<dbReference type="AlphaFoldDB" id="Q6XA11"/>
<reference evidence="9" key="1">
    <citation type="journal article" date="2003" name="Immunogenetics">
        <title>Evolution of the proto-MHC ancestral region: more evidence for the plesiomorphic organisation of human chromosome 9q34 region.</title>
        <authorList>
            <person name="Vienne A."/>
            <person name="Shiina T."/>
            <person name="Abi-Rached L."/>
            <person name="Danchin E."/>
            <person name="Vitiello V."/>
            <person name="Cartault F."/>
            <person name="Inoko H."/>
            <person name="Pontarotti P."/>
        </authorList>
    </citation>
    <scope>NUCLEOTIDE SEQUENCE</scope>
</reference>
<keyword evidence="3" id="KW-0732">Signal</keyword>
<feature type="transmembrane region" description="Helical" evidence="7">
    <location>
        <begin position="97"/>
        <end position="115"/>
    </location>
</feature>
<accession>Q6XA11</accession>